<sequence length="530" mass="59026">MLVIGFGLVNTLRESIQVAPWAQQGAEEGRLMAHTKNVTRLVAVDASDLHAYLKTTIPYPQAATALQAPTEQTWETFAQNSISVDPVGKHVLVLPGGDRRALGWALPALYYAFYYGSPIVFVHEGAIDPVLSTRYADRKAFLIGPSELVPASLGEGFRQAERIAAATPQALAVQLAEYRDEETEFGWGRTHWRRSGYFHYVVTTPNDALLGLAALPYARSNNASLLYAQDDGSLPAALDRYVWAQRADWFVSPSEGPFRHFWLVSNRISYSTAARLDFAVEKAEYPSMGAIALGPLEALLSLLIGWGLASAVFVWVHAALTLPMVKMPLKIAWALSSLLLPVLGPVLYLNAYRRPAWQDEQGGWHWLRSHSLQSAAATAMGFGYGAPLMIAIGFLFVWFGFPIFFPAWLDGAEAWLGAGMPLMMFFMLVLAIGTAWVLVQYPMKQSMMSSMPRPHIWRMALITTFFSMLAVSLGMMTSAWYMLMDHIPMMPKEDDLLWFGSLWLASFIGFLAAWPLNWIMIRRHLKPGNL</sequence>
<evidence type="ECO:0000259" key="2">
    <source>
        <dbReference type="Pfam" id="PF14342"/>
    </source>
</evidence>
<name>A0A1G9U5N3_9BACT</name>
<dbReference type="EMBL" id="FNFO01000015">
    <property type="protein sequence ID" value="SDM55299.1"/>
    <property type="molecule type" value="Genomic_DNA"/>
</dbReference>
<dbReference type="STRING" id="1075417.SAMN05421823_11599"/>
<proteinExistence type="predicted"/>
<evidence type="ECO:0000313" key="4">
    <source>
        <dbReference type="Proteomes" id="UP000198510"/>
    </source>
</evidence>
<feature type="transmembrane region" description="Helical" evidence="1">
    <location>
        <begin position="460"/>
        <end position="484"/>
    </location>
</feature>
<feature type="domain" description="DUF4396" evidence="2">
    <location>
        <begin position="403"/>
        <end position="526"/>
    </location>
</feature>
<gene>
    <name evidence="3" type="ORF">SAMN05421823_11599</name>
</gene>
<dbReference type="AlphaFoldDB" id="A0A1G9U5N3"/>
<organism evidence="3 4">
    <name type="scientific">Catalinimonas alkaloidigena</name>
    <dbReference type="NCBI Taxonomy" id="1075417"/>
    <lineage>
        <taxon>Bacteria</taxon>
        <taxon>Pseudomonadati</taxon>
        <taxon>Bacteroidota</taxon>
        <taxon>Cytophagia</taxon>
        <taxon>Cytophagales</taxon>
        <taxon>Catalimonadaceae</taxon>
        <taxon>Catalinimonas</taxon>
    </lineage>
</organism>
<keyword evidence="1" id="KW-0812">Transmembrane</keyword>
<feature type="transmembrane region" description="Helical" evidence="1">
    <location>
        <begin position="496"/>
        <end position="516"/>
    </location>
</feature>
<keyword evidence="4" id="KW-1185">Reference proteome</keyword>
<evidence type="ECO:0000256" key="1">
    <source>
        <dbReference type="SAM" id="Phobius"/>
    </source>
</evidence>
<reference evidence="3 4" key="1">
    <citation type="submission" date="2016-10" db="EMBL/GenBank/DDBJ databases">
        <authorList>
            <person name="de Groot N.N."/>
        </authorList>
    </citation>
    <scope>NUCLEOTIDE SEQUENCE [LARGE SCALE GENOMIC DNA]</scope>
    <source>
        <strain evidence="3 4">DSM 25186</strain>
    </source>
</reference>
<dbReference type="Proteomes" id="UP000198510">
    <property type="component" value="Unassembled WGS sequence"/>
</dbReference>
<dbReference type="Pfam" id="PF14342">
    <property type="entry name" value="DUF4396"/>
    <property type="match status" value="1"/>
</dbReference>
<evidence type="ECO:0000313" key="3">
    <source>
        <dbReference type="EMBL" id="SDM55299.1"/>
    </source>
</evidence>
<feature type="transmembrane region" description="Helical" evidence="1">
    <location>
        <begin position="298"/>
        <end position="319"/>
    </location>
</feature>
<keyword evidence="1" id="KW-1133">Transmembrane helix</keyword>
<feature type="transmembrane region" description="Helical" evidence="1">
    <location>
        <begin position="388"/>
        <end position="409"/>
    </location>
</feature>
<feature type="transmembrane region" description="Helical" evidence="1">
    <location>
        <begin position="415"/>
        <end position="439"/>
    </location>
</feature>
<accession>A0A1G9U5N3</accession>
<protein>
    <recommendedName>
        <fullName evidence="2">DUF4396 domain-containing protein</fullName>
    </recommendedName>
</protein>
<dbReference type="InterPro" id="IPR025509">
    <property type="entry name" value="DUF4396"/>
</dbReference>
<feature type="transmembrane region" description="Helical" evidence="1">
    <location>
        <begin position="331"/>
        <end position="349"/>
    </location>
</feature>
<keyword evidence="1" id="KW-0472">Membrane</keyword>